<evidence type="ECO:0000313" key="3">
    <source>
        <dbReference type="Proteomes" id="UP001251528"/>
    </source>
</evidence>
<gene>
    <name evidence="2" type="ORF">QQS21_011907</name>
</gene>
<dbReference type="AlphaFoldDB" id="A0AAJ0CD90"/>
<proteinExistence type="inferred from homology"/>
<evidence type="ECO:0008006" key="4">
    <source>
        <dbReference type="Google" id="ProtNLM"/>
    </source>
</evidence>
<reference evidence="2" key="1">
    <citation type="submission" date="2023-06" db="EMBL/GenBank/DDBJ databases">
        <title>Conoideocrella luteorostrata (Hypocreales: Clavicipitaceae), a potential biocontrol fungus for elongate hemlock scale in United States Christmas tree production areas.</title>
        <authorList>
            <person name="Barrett H."/>
            <person name="Lovett B."/>
            <person name="Macias A.M."/>
            <person name="Stajich J.E."/>
            <person name="Kasson M.T."/>
        </authorList>
    </citation>
    <scope>NUCLEOTIDE SEQUENCE</scope>
    <source>
        <strain evidence="2">ARSEF 14590</strain>
    </source>
</reference>
<dbReference type="PANTHER" id="PTHR34598:SF3">
    <property type="entry name" value="OXIDOREDUCTASE AN1597"/>
    <property type="match status" value="1"/>
</dbReference>
<comment type="caution">
    <text evidence="2">The sequence shown here is derived from an EMBL/GenBank/DDBJ whole genome shotgun (WGS) entry which is preliminary data.</text>
</comment>
<evidence type="ECO:0000256" key="1">
    <source>
        <dbReference type="ARBA" id="ARBA00023604"/>
    </source>
</evidence>
<dbReference type="EMBL" id="JASWJB010000443">
    <property type="protein sequence ID" value="KAK2590402.1"/>
    <property type="molecule type" value="Genomic_DNA"/>
</dbReference>
<evidence type="ECO:0000313" key="2">
    <source>
        <dbReference type="EMBL" id="KAK2590402.1"/>
    </source>
</evidence>
<dbReference type="GO" id="GO:0016491">
    <property type="term" value="F:oxidoreductase activity"/>
    <property type="evidence" value="ECO:0007669"/>
    <property type="project" value="InterPro"/>
</dbReference>
<name>A0AAJ0CD90_9HYPO</name>
<accession>A0AAJ0CD90</accession>
<dbReference type="NCBIfam" id="NF041278">
    <property type="entry name" value="CmcJ_NvfI_EfuI"/>
    <property type="match status" value="1"/>
</dbReference>
<keyword evidence="3" id="KW-1185">Reference proteome</keyword>
<dbReference type="PANTHER" id="PTHR34598">
    <property type="entry name" value="BLL6449 PROTEIN"/>
    <property type="match status" value="1"/>
</dbReference>
<organism evidence="2 3">
    <name type="scientific">Conoideocrella luteorostrata</name>
    <dbReference type="NCBI Taxonomy" id="1105319"/>
    <lineage>
        <taxon>Eukaryota</taxon>
        <taxon>Fungi</taxon>
        <taxon>Dikarya</taxon>
        <taxon>Ascomycota</taxon>
        <taxon>Pezizomycotina</taxon>
        <taxon>Sordariomycetes</taxon>
        <taxon>Hypocreomycetidae</taxon>
        <taxon>Hypocreales</taxon>
        <taxon>Clavicipitaceae</taxon>
        <taxon>Conoideocrella</taxon>
    </lineage>
</organism>
<comment type="similarity">
    <text evidence="1">Belongs to the asaB hydroxylase/desaturase family.</text>
</comment>
<sequence length="329" mass="37288">MAAAKIHTLVSQIPNASKAEIDYGISGHGPTGRYVAGIFHYLDGACTPQRLNESRSLASPNGYDELDDAKRMTVHDVTGRKADFKLDTSAFCYVDHSSAVEKDIMGMTEEEIKLRYYPETADLIQKLTGASLVHVFNHLRRVSHGNNPQALGGRDKVHHQAYKVHVDQSWNQVKEHVRQAFGSDEVDSRMKQRFQIINIWRPLRTVFKDPLAITDIRTQAPADLVRIDVVLTDGVKTSNLAVRHNSSHTWYYKHAQRPDEPLVFKQFDSADRACLGQVLHSAFIDEQYSDSEPRWSIEARALVFYEDQSGIHPDEVQDRGFGAEFRRDA</sequence>
<protein>
    <recommendedName>
        <fullName evidence="4">Methyltransferase</fullName>
    </recommendedName>
</protein>
<dbReference type="Proteomes" id="UP001251528">
    <property type="component" value="Unassembled WGS sequence"/>
</dbReference>
<dbReference type="InterPro" id="IPR044053">
    <property type="entry name" value="AsaB-like"/>
</dbReference>